<proteinExistence type="predicted"/>
<feature type="domain" description="Toxin SymE-like" evidence="2">
    <location>
        <begin position="39"/>
        <end position="77"/>
    </location>
</feature>
<name>A0A6J5JZZ8_9BURK</name>
<dbReference type="AlphaFoldDB" id="A0A6J5JZZ8"/>
<dbReference type="RefSeq" id="WP_041746816.1">
    <property type="nucleotide sequence ID" value="NZ_CADILN010000001.1"/>
</dbReference>
<evidence type="ECO:0000259" key="2">
    <source>
        <dbReference type="Pfam" id="PF08845"/>
    </source>
</evidence>
<evidence type="ECO:0000313" key="3">
    <source>
        <dbReference type="EMBL" id="CAB4047683.1"/>
    </source>
</evidence>
<dbReference type="Pfam" id="PF08845">
    <property type="entry name" value="SymE_toxin"/>
    <property type="match status" value="1"/>
</dbReference>
<dbReference type="GO" id="GO:0005737">
    <property type="term" value="C:cytoplasm"/>
    <property type="evidence" value="ECO:0007669"/>
    <property type="project" value="InterPro"/>
</dbReference>
<dbReference type="Proteomes" id="UP000494102">
    <property type="component" value="Unassembled WGS sequence"/>
</dbReference>
<dbReference type="InterPro" id="IPR014944">
    <property type="entry name" value="Toxin_SymE-like"/>
</dbReference>
<dbReference type="GO" id="GO:0003723">
    <property type="term" value="F:RNA binding"/>
    <property type="evidence" value="ECO:0007669"/>
    <property type="project" value="InterPro"/>
</dbReference>
<dbReference type="EMBL" id="CADILN010000001">
    <property type="protein sequence ID" value="CAB4047683.1"/>
    <property type="molecule type" value="Genomic_DNA"/>
</dbReference>
<protein>
    <recommendedName>
        <fullName evidence="2">Toxin SymE-like domain-containing protein</fullName>
    </recommendedName>
</protein>
<feature type="region of interest" description="Disordered" evidence="1">
    <location>
        <begin position="1"/>
        <end position="22"/>
    </location>
</feature>
<evidence type="ECO:0000256" key="1">
    <source>
        <dbReference type="SAM" id="MobiDB-lite"/>
    </source>
</evidence>
<gene>
    <name evidence="3" type="ORF">LMG9964_01316</name>
</gene>
<evidence type="ECO:0000313" key="4">
    <source>
        <dbReference type="Proteomes" id="UP000494102"/>
    </source>
</evidence>
<dbReference type="GO" id="GO:0016788">
    <property type="term" value="F:hydrolase activity, acting on ester bonds"/>
    <property type="evidence" value="ECO:0007669"/>
    <property type="project" value="InterPro"/>
</dbReference>
<accession>A0A6J5JZZ8</accession>
<sequence>MAKTDDKAPPPPVTERSGTIQESWRYQKPARLPFHMRKEPATFPWMKLSGRWIETAGFEPGSRVRITVEYQRLIITPL</sequence>
<dbReference type="GO" id="GO:0016070">
    <property type="term" value="P:RNA metabolic process"/>
    <property type="evidence" value="ECO:0007669"/>
    <property type="project" value="InterPro"/>
</dbReference>
<reference evidence="3 4" key="1">
    <citation type="submission" date="2020-04" db="EMBL/GenBank/DDBJ databases">
        <authorList>
            <person name="De Canck E."/>
        </authorList>
    </citation>
    <scope>NUCLEOTIDE SEQUENCE [LARGE SCALE GENOMIC DNA]</scope>
    <source>
        <strain evidence="3 4">LMG 9964</strain>
    </source>
</reference>
<dbReference type="GeneID" id="27800016"/>
<organism evidence="3 4">
    <name type="scientific">Paraburkholderia phenoliruptrix</name>
    <dbReference type="NCBI Taxonomy" id="252970"/>
    <lineage>
        <taxon>Bacteria</taxon>
        <taxon>Pseudomonadati</taxon>
        <taxon>Pseudomonadota</taxon>
        <taxon>Betaproteobacteria</taxon>
        <taxon>Burkholderiales</taxon>
        <taxon>Burkholderiaceae</taxon>
        <taxon>Paraburkholderia</taxon>
    </lineage>
</organism>